<dbReference type="SUPFAM" id="SSF63829">
    <property type="entry name" value="Calcium-dependent phosphotriesterase"/>
    <property type="match status" value="1"/>
</dbReference>
<dbReference type="InterPro" id="IPR011042">
    <property type="entry name" value="6-blade_b-propeller_TolB-like"/>
</dbReference>
<dbReference type="Gene3D" id="2.120.10.30">
    <property type="entry name" value="TolB, C-terminal domain"/>
    <property type="match status" value="1"/>
</dbReference>
<protein>
    <submittedName>
        <fullName evidence="1">Uncharacterized protein</fullName>
    </submittedName>
</protein>
<keyword evidence="2" id="KW-1185">Reference proteome</keyword>
<dbReference type="EMBL" id="UYJE01008822">
    <property type="protein sequence ID" value="VDI67610.1"/>
    <property type="molecule type" value="Genomic_DNA"/>
</dbReference>
<evidence type="ECO:0000313" key="1">
    <source>
        <dbReference type="EMBL" id="VDI67610.1"/>
    </source>
</evidence>
<dbReference type="OrthoDB" id="6138137at2759"/>
<proteinExistence type="predicted"/>
<sequence>MEWQFLHLINSFCGVSWETRLQHISSSGELTDSVYDVTPLLPIAIHVISDNKLIVGAYNGKLKRGAVIIMNKKGDKETVYEHDEHNQPLFNNPRYITTTCNGNIHVVDQISDDWCGKVMILGQEGHIINQYTGHPTINKSKPFKPEDIVTTPSDNVVVMDPDIYILHILNDNGHLISYFNTNDIGINGPFSLAFNTPGQLYIGCTKAAGSQTKEAKLYEINIEGF</sequence>
<name>A0A8B6GQW8_MYTGA</name>
<organism evidence="1 2">
    <name type="scientific">Mytilus galloprovincialis</name>
    <name type="common">Mediterranean mussel</name>
    <dbReference type="NCBI Taxonomy" id="29158"/>
    <lineage>
        <taxon>Eukaryota</taxon>
        <taxon>Metazoa</taxon>
        <taxon>Spiralia</taxon>
        <taxon>Lophotrochozoa</taxon>
        <taxon>Mollusca</taxon>
        <taxon>Bivalvia</taxon>
        <taxon>Autobranchia</taxon>
        <taxon>Pteriomorphia</taxon>
        <taxon>Mytilida</taxon>
        <taxon>Mytiloidea</taxon>
        <taxon>Mytilidae</taxon>
        <taxon>Mytilinae</taxon>
        <taxon>Mytilus</taxon>
    </lineage>
</organism>
<gene>
    <name evidence="1" type="ORF">MGAL_10B015349</name>
</gene>
<comment type="caution">
    <text evidence="1">The sequence shown here is derived from an EMBL/GenBank/DDBJ whole genome shotgun (WGS) entry which is preliminary data.</text>
</comment>
<dbReference type="AlphaFoldDB" id="A0A8B6GQW8"/>
<evidence type="ECO:0000313" key="2">
    <source>
        <dbReference type="Proteomes" id="UP000596742"/>
    </source>
</evidence>
<reference evidence="1" key="1">
    <citation type="submission" date="2018-11" db="EMBL/GenBank/DDBJ databases">
        <authorList>
            <person name="Alioto T."/>
            <person name="Alioto T."/>
        </authorList>
    </citation>
    <scope>NUCLEOTIDE SEQUENCE</scope>
</reference>
<dbReference type="Proteomes" id="UP000596742">
    <property type="component" value="Unassembled WGS sequence"/>
</dbReference>
<accession>A0A8B6GQW8</accession>